<accession>A0A926Y5F2</accession>
<organism evidence="1 2">
    <name type="scientific">Spirosoma profusum</name>
    <dbReference type="NCBI Taxonomy" id="2771354"/>
    <lineage>
        <taxon>Bacteria</taxon>
        <taxon>Pseudomonadati</taxon>
        <taxon>Bacteroidota</taxon>
        <taxon>Cytophagia</taxon>
        <taxon>Cytophagales</taxon>
        <taxon>Cytophagaceae</taxon>
        <taxon>Spirosoma</taxon>
    </lineage>
</organism>
<evidence type="ECO:0000313" key="2">
    <source>
        <dbReference type="Proteomes" id="UP000598820"/>
    </source>
</evidence>
<dbReference type="Proteomes" id="UP000598820">
    <property type="component" value="Unassembled WGS sequence"/>
</dbReference>
<gene>
    <name evidence="1" type="ORF">IC229_27595</name>
</gene>
<dbReference type="EMBL" id="JACWZY010000031">
    <property type="protein sequence ID" value="MBD2704436.1"/>
    <property type="molecule type" value="Genomic_DNA"/>
</dbReference>
<reference evidence="1" key="1">
    <citation type="submission" date="2020-09" db="EMBL/GenBank/DDBJ databases">
        <authorList>
            <person name="Kim M.K."/>
        </authorList>
    </citation>
    <scope>NUCLEOTIDE SEQUENCE</scope>
    <source>
        <strain evidence="1">BT702</strain>
    </source>
</reference>
<evidence type="ECO:0000313" key="1">
    <source>
        <dbReference type="EMBL" id="MBD2704436.1"/>
    </source>
</evidence>
<keyword evidence="2" id="KW-1185">Reference proteome</keyword>
<comment type="caution">
    <text evidence="1">The sequence shown here is derived from an EMBL/GenBank/DDBJ whole genome shotgun (WGS) entry which is preliminary data.</text>
</comment>
<sequence length="81" mass="10023">MKQPKLPEVVKYFREQKSTPELARSFFERYQANGWTVTRKPSAATHWRPERKPMKDWKRTALGFIERQKRNEQNRQYRQRI</sequence>
<dbReference type="AlphaFoldDB" id="A0A926Y5F2"/>
<protein>
    <submittedName>
        <fullName evidence="1">Uncharacterized protein</fullName>
    </submittedName>
</protein>
<name>A0A926Y5F2_9BACT</name>
<proteinExistence type="predicted"/>
<dbReference type="RefSeq" id="WP_190891005.1">
    <property type="nucleotide sequence ID" value="NZ_JACWZY010000031.1"/>
</dbReference>